<dbReference type="AlphaFoldDB" id="A0AB35K3X1"/>
<dbReference type="RefSeq" id="WP_274578955.1">
    <property type="nucleotide sequence ID" value="NZ_JALNTG010000020.1"/>
</dbReference>
<accession>A0AB35K3X1</accession>
<protein>
    <submittedName>
        <fullName evidence="1">Uncharacterized protein</fullName>
    </submittedName>
</protein>
<evidence type="ECO:0000313" key="1">
    <source>
        <dbReference type="EMBL" id="MDD9319952.1"/>
    </source>
</evidence>
<proteinExistence type="predicted"/>
<organism evidence="1 2">
    <name type="scientific">Acinetobacter lactucae</name>
    <dbReference type="NCBI Taxonomy" id="1785128"/>
    <lineage>
        <taxon>Bacteria</taxon>
        <taxon>Pseudomonadati</taxon>
        <taxon>Pseudomonadota</taxon>
        <taxon>Gammaproteobacteria</taxon>
        <taxon>Moraxellales</taxon>
        <taxon>Moraxellaceae</taxon>
        <taxon>Acinetobacter</taxon>
        <taxon>Acinetobacter calcoaceticus/baumannii complex</taxon>
    </lineage>
</organism>
<dbReference type="Proteomes" id="UP001150055">
    <property type="component" value="Unassembled WGS sequence"/>
</dbReference>
<dbReference type="EMBL" id="JALNTG010000020">
    <property type="protein sequence ID" value="MDD9319952.1"/>
    <property type="molecule type" value="Genomic_DNA"/>
</dbReference>
<reference evidence="1" key="1">
    <citation type="submission" date="2022-12" db="EMBL/GenBank/DDBJ databases">
        <title>Acinetobacter lactucae: Emerging opportunistic pathogenic species of genus Acinetobacter isolated from immunocompromised patients in clinical settings of India.</title>
        <authorList>
            <person name="Amar A.K."/>
            <person name="Sawant A.R."/>
            <person name="Meera M."/>
            <person name="Tomar A."/>
            <person name="Sistla S."/>
            <person name="Prashanth K."/>
        </authorList>
    </citation>
    <scope>NUCLEOTIDE SEQUENCE</scope>
    <source>
        <strain evidence="1">PKAL1828C</strain>
    </source>
</reference>
<gene>
    <name evidence="1" type="ORF">M0O54_07415</name>
</gene>
<sequence>MTGGVNYADLSSEVKFEAFLIWLIKIGYRGIVRPCGRMEFYCVTVNKAFPRNVHITYDRKMNKAATQLYKEFENHLKA</sequence>
<name>A0AB35K3X1_9GAMM</name>
<evidence type="ECO:0000313" key="2">
    <source>
        <dbReference type="Proteomes" id="UP001150055"/>
    </source>
</evidence>
<comment type="caution">
    <text evidence="1">The sequence shown here is derived from an EMBL/GenBank/DDBJ whole genome shotgun (WGS) entry which is preliminary data.</text>
</comment>